<evidence type="ECO:0000256" key="9">
    <source>
        <dbReference type="ARBA" id="ARBA00057812"/>
    </source>
</evidence>
<keyword evidence="8 10" id="KW-0862">Zinc</keyword>
<comment type="function">
    <text evidence="9 10">Zinc phosphodiesterase, which displays some tRNA 3'-processing endonuclease activity. Probably involved in tRNA maturation, by removing a 3'-trailer from precursor tRNA.</text>
</comment>
<evidence type="ECO:0000256" key="7">
    <source>
        <dbReference type="ARBA" id="ARBA00022801"/>
    </source>
</evidence>
<proteinExistence type="inferred from homology"/>
<dbReference type="OrthoDB" id="9800940at2"/>
<feature type="binding site" evidence="10">
    <location>
        <position position="212"/>
    </location>
    <ligand>
        <name>Zn(2+)</name>
        <dbReference type="ChEBI" id="CHEBI:29105"/>
        <label>2</label>
        <note>catalytic</note>
    </ligand>
</feature>
<keyword evidence="4 10" id="KW-0540">Nuclease</keyword>
<dbReference type="InterPro" id="IPR013471">
    <property type="entry name" value="RNase_Z/BN"/>
</dbReference>
<evidence type="ECO:0000259" key="11">
    <source>
        <dbReference type="SMART" id="SM00849"/>
    </source>
</evidence>
<feature type="binding site" evidence="10">
    <location>
        <position position="63"/>
    </location>
    <ligand>
        <name>Zn(2+)</name>
        <dbReference type="ChEBI" id="CHEBI:29105"/>
        <label>1</label>
        <note>catalytic</note>
    </ligand>
</feature>
<dbReference type="InterPro" id="IPR036866">
    <property type="entry name" value="RibonucZ/Hydroxyglut_hydro"/>
</dbReference>
<comment type="subunit">
    <text evidence="1 10">Homodimer.</text>
</comment>
<dbReference type="GO" id="GO:0042781">
    <property type="term" value="F:3'-tRNA processing endoribonuclease activity"/>
    <property type="evidence" value="ECO:0007669"/>
    <property type="project" value="UniProtKB-UniRule"/>
</dbReference>
<dbReference type="FunFam" id="3.60.15.10:FF:000002">
    <property type="entry name" value="Ribonuclease Z"/>
    <property type="match status" value="1"/>
</dbReference>
<sequence>MKMTFLGTGAGVPSKERNVSSLVLHTENRQNSLWLFDCGEGTQQQFLNSSPKAGKVDRIFITHLHGDHLYGLPGFLASRSFQGAERPLTIYGPAGIEAYVRTSLEISGTHLLYDCRFEEIRKSGRLFESDGYTVVTDQLDHGIPSFGYRIEAPSKPGPLLKERVQAEGIEPGPWLGELKQGKRVTLPDGRKVCGHDYIGSPIKGKTAVILGDTRKCKAAEVLSREADVVVHEATFSGEEEKRAYDFYHSTTIHAAQTARDARAKKLILTHISPRYTNPEPLLKEAVSVFAYTVIAKDFMTMIV</sequence>
<evidence type="ECO:0000313" key="13">
    <source>
        <dbReference type="Proteomes" id="UP000248066"/>
    </source>
</evidence>
<evidence type="ECO:0000256" key="1">
    <source>
        <dbReference type="ARBA" id="ARBA00011738"/>
    </source>
</evidence>
<protein>
    <recommendedName>
        <fullName evidence="2 10">Ribonuclease Z</fullName>
        <shortName evidence="10">RNase Z</shortName>
        <ecNumber evidence="2 10">3.1.26.11</ecNumber>
    </recommendedName>
    <alternativeName>
        <fullName evidence="10">tRNA 3 endonuclease</fullName>
    </alternativeName>
    <alternativeName>
        <fullName evidence="10">tRNase Z</fullName>
    </alternativeName>
</protein>
<dbReference type="AlphaFoldDB" id="A0A2W0H8M7"/>
<accession>A0A2W0H8M7</accession>
<evidence type="ECO:0000256" key="6">
    <source>
        <dbReference type="ARBA" id="ARBA00022759"/>
    </source>
</evidence>
<gene>
    <name evidence="10" type="primary">rnz</name>
    <name evidence="12" type="ORF">CR205_06405</name>
</gene>
<feature type="binding site" evidence="10">
    <location>
        <position position="270"/>
    </location>
    <ligand>
        <name>Zn(2+)</name>
        <dbReference type="ChEBI" id="CHEBI:29105"/>
        <label>2</label>
        <note>catalytic</note>
    </ligand>
</feature>
<organism evidence="12 13">
    <name type="scientific">Alteribacter lacisalsi</name>
    <dbReference type="NCBI Taxonomy" id="2045244"/>
    <lineage>
        <taxon>Bacteria</taxon>
        <taxon>Bacillati</taxon>
        <taxon>Bacillota</taxon>
        <taxon>Bacilli</taxon>
        <taxon>Bacillales</taxon>
        <taxon>Bacillaceae</taxon>
        <taxon>Alteribacter</taxon>
    </lineage>
</organism>
<keyword evidence="3 10" id="KW-0819">tRNA processing</keyword>
<keyword evidence="5 10" id="KW-0479">Metal-binding</keyword>
<evidence type="ECO:0000256" key="2">
    <source>
        <dbReference type="ARBA" id="ARBA00012477"/>
    </source>
</evidence>
<keyword evidence="13" id="KW-1185">Reference proteome</keyword>
<evidence type="ECO:0000256" key="8">
    <source>
        <dbReference type="ARBA" id="ARBA00022833"/>
    </source>
</evidence>
<comment type="caution">
    <text evidence="12">The sequence shown here is derived from an EMBL/GenBank/DDBJ whole genome shotgun (WGS) entry which is preliminary data.</text>
</comment>
<evidence type="ECO:0000256" key="3">
    <source>
        <dbReference type="ARBA" id="ARBA00022694"/>
    </source>
</evidence>
<dbReference type="PANTHER" id="PTHR46018:SF2">
    <property type="entry name" value="ZINC PHOSPHODIESTERASE ELAC PROTEIN 1"/>
    <property type="match status" value="1"/>
</dbReference>
<dbReference type="SMART" id="SM00849">
    <property type="entry name" value="Lactamase_B"/>
    <property type="match status" value="1"/>
</dbReference>
<dbReference type="PANTHER" id="PTHR46018">
    <property type="entry name" value="ZINC PHOSPHODIESTERASE ELAC PROTEIN 1"/>
    <property type="match status" value="1"/>
</dbReference>
<dbReference type="GO" id="GO:0042802">
    <property type="term" value="F:identical protein binding"/>
    <property type="evidence" value="ECO:0007669"/>
    <property type="project" value="UniProtKB-ARBA"/>
</dbReference>
<feature type="binding site" evidence="10">
    <location>
        <position position="141"/>
    </location>
    <ligand>
        <name>Zn(2+)</name>
        <dbReference type="ChEBI" id="CHEBI:29105"/>
        <label>1</label>
        <note>catalytic</note>
    </ligand>
</feature>
<feature type="binding site" evidence="10">
    <location>
        <position position="65"/>
    </location>
    <ligand>
        <name>Zn(2+)</name>
        <dbReference type="ChEBI" id="CHEBI:29105"/>
        <label>1</label>
        <note>catalytic</note>
    </ligand>
</feature>
<dbReference type="Proteomes" id="UP000248066">
    <property type="component" value="Unassembled WGS sequence"/>
</dbReference>
<name>A0A2W0H8M7_9BACI</name>
<dbReference type="CDD" id="cd07717">
    <property type="entry name" value="RNaseZ_ZiPD-like_MBL-fold"/>
    <property type="match status" value="1"/>
</dbReference>
<dbReference type="HAMAP" id="MF_01818">
    <property type="entry name" value="RNase_Z_BN"/>
    <property type="match status" value="1"/>
</dbReference>
<dbReference type="RefSeq" id="WP_110518077.1">
    <property type="nucleotide sequence ID" value="NZ_PDOF01000001.1"/>
</dbReference>
<reference evidence="12 13" key="1">
    <citation type="submission" date="2017-10" db="EMBL/GenBank/DDBJ databases">
        <title>Bacillus sp. nov., a halophilic bacterium isolated from a Yangshapao Lake.</title>
        <authorList>
            <person name="Wang H."/>
        </authorList>
    </citation>
    <scope>NUCLEOTIDE SEQUENCE [LARGE SCALE GENOMIC DNA]</scope>
    <source>
        <strain evidence="12 13">YSP-3</strain>
    </source>
</reference>
<feature type="binding site" evidence="10">
    <location>
        <position position="67"/>
    </location>
    <ligand>
        <name>Zn(2+)</name>
        <dbReference type="ChEBI" id="CHEBI:29105"/>
        <label>2</label>
        <note>catalytic</note>
    </ligand>
</feature>
<feature type="domain" description="Metallo-beta-lactamase" evidence="11">
    <location>
        <begin position="18"/>
        <end position="270"/>
    </location>
</feature>
<dbReference type="SUPFAM" id="SSF56281">
    <property type="entry name" value="Metallo-hydrolase/oxidoreductase"/>
    <property type="match status" value="1"/>
</dbReference>
<feature type="binding site" evidence="10">
    <location>
        <position position="212"/>
    </location>
    <ligand>
        <name>Zn(2+)</name>
        <dbReference type="ChEBI" id="CHEBI:29105"/>
        <label>1</label>
        <note>catalytic</note>
    </ligand>
</feature>
<feature type="active site" description="Proton acceptor" evidence="10">
    <location>
        <position position="67"/>
    </location>
</feature>
<dbReference type="Gene3D" id="3.60.15.10">
    <property type="entry name" value="Ribonuclease Z/Hydroxyacylglutathione hydrolase-like"/>
    <property type="match status" value="1"/>
</dbReference>
<dbReference type="Pfam" id="PF23023">
    <property type="entry name" value="Anti-Pycsar_Apyc1"/>
    <property type="match status" value="1"/>
</dbReference>
<evidence type="ECO:0000256" key="5">
    <source>
        <dbReference type="ARBA" id="ARBA00022723"/>
    </source>
</evidence>
<dbReference type="NCBIfam" id="NF000801">
    <property type="entry name" value="PRK00055.1-3"/>
    <property type="match status" value="1"/>
</dbReference>
<evidence type="ECO:0000256" key="4">
    <source>
        <dbReference type="ARBA" id="ARBA00022722"/>
    </source>
</evidence>
<keyword evidence="6 10" id="KW-0255">Endonuclease</keyword>
<dbReference type="GO" id="GO:0008270">
    <property type="term" value="F:zinc ion binding"/>
    <property type="evidence" value="ECO:0007669"/>
    <property type="project" value="UniProtKB-UniRule"/>
</dbReference>
<dbReference type="EC" id="3.1.26.11" evidence="2 10"/>
<dbReference type="InterPro" id="IPR001279">
    <property type="entry name" value="Metallo-B-lactamas"/>
</dbReference>
<evidence type="ECO:0000256" key="10">
    <source>
        <dbReference type="HAMAP-Rule" id="MF_01818"/>
    </source>
</evidence>
<comment type="catalytic activity">
    <reaction evidence="10">
        <text>Endonucleolytic cleavage of RNA, removing extra 3' nucleotides from tRNA precursor, generating 3' termini of tRNAs. A 3'-hydroxy group is left at the tRNA terminus and a 5'-phosphoryl group is left at the trailer molecule.</text>
        <dbReference type="EC" id="3.1.26.11"/>
    </reaction>
</comment>
<evidence type="ECO:0000313" key="12">
    <source>
        <dbReference type="EMBL" id="PYZ98223.1"/>
    </source>
</evidence>
<comment type="cofactor">
    <cofactor evidence="10">
        <name>Zn(2+)</name>
        <dbReference type="ChEBI" id="CHEBI:29105"/>
    </cofactor>
    <text evidence="10">Binds 2 Zn(2+) ions.</text>
</comment>
<dbReference type="EMBL" id="PDOF01000001">
    <property type="protein sequence ID" value="PYZ98223.1"/>
    <property type="molecule type" value="Genomic_DNA"/>
</dbReference>
<dbReference type="NCBIfam" id="TIGR02651">
    <property type="entry name" value="RNase_Z"/>
    <property type="match status" value="1"/>
</dbReference>
<keyword evidence="7 10" id="KW-0378">Hydrolase</keyword>
<feature type="binding site" evidence="10">
    <location>
        <position position="68"/>
    </location>
    <ligand>
        <name>Zn(2+)</name>
        <dbReference type="ChEBI" id="CHEBI:29105"/>
        <label>2</label>
        <note>catalytic</note>
    </ligand>
</feature>
<comment type="similarity">
    <text evidence="10">Belongs to the RNase Z family.</text>
</comment>